<reference evidence="2 3" key="1">
    <citation type="journal article" date="2018" name="Mol. Biol. Evol.">
        <title>Analysis of the draft genome of the red seaweed Gracilariopsis chorda provides insights into genome size evolution in Rhodophyta.</title>
        <authorList>
            <person name="Lee J."/>
            <person name="Yang E.C."/>
            <person name="Graf L."/>
            <person name="Yang J.H."/>
            <person name="Qiu H."/>
            <person name="Zel Zion U."/>
            <person name="Chan C.X."/>
            <person name="Stephens T.G."/>
            <person name="Weber A.P.M."/>
            <person name="Boo G.H."/>
            <person name="Boo S.M."/>
            <person name="Kim K.M."/>
            <person name="Shin Y."/>
            <person name="Jung M."/>
            <person name="Lee S.J."/>
            <person name="Yim H.S."/>
            <person name="Lee J.H."/>
            <person name="Bhattacharya D."/>
            <person name="Yoon H.S."/>
        </authorList>
    </citation>
    <scope>NUCLEOTIDE SEQUENCE [LARGE SCALE GENOMIC DNA]</scope>
    <source>
        <strain evidence="2 3">SKKU-2015</strain>
        <tissue evidence="2">Whole body</tissue>
    </source>
</reference>
<organism evidence="2 3">
    <name type="scientific">Gracilariopsis chorda</name>
    <dbReference type="NCBI Taxonomy" id="448386"/>
    <lineage>
        <taxon>Eukaryota</taxon>
        <taxon>Rhodophyta</taxon>
        <taxon>Florideophyceae</taxon>
        <taxon>Rhodymeniophycidae</taxon>
        <taxon>Gracilariales</taxon>
        <taxon>Gracilariaceae</taxon>
        <taxon>Gracilariopsis</taxon>
    </lineage>
</organism>
<protein>
    <submittedName>
        <fullName evidence="2">Uncharacterized protein</fullName>
    </submittedName>
</protein>
<sequence length="193" mass="22440">MFRFGVCNLRETALAVARGGRAFCTEKAPRPPKQRGDSEFVKRRRAYRDEMHEMRIRFATNVGALKDTTGTASSSIEADPKELQERRIAREQERKQRIKEHEERLREVQEMKQKRKAFKKAEWERRQKALFEQRESVINMLVEHADTWVTEDNLDNHVERAVDEFFIEGVADARRNSEAQLSGGPVHTAASAE</sequence>
<proteinExistence type="predicted"/>
<dbReference type="InterPro" id="IPR026140">
    <property type="entry name" value="Ribosomal_mS26"/>
</dbReference>
<dbReference type="Proteomes" id="UP000247409">
    <property type="component" value="Unassembled WGS sequence"/>
</dbReference>
<dbReference type="EMBL" id="NBIV01000347">
    <property type="protein sequence ID" value="PXF40191.1"/>
    <property type="molecule type" value="Genomic_DNA"/>
</dbReference>
<dbReference type="Pfam" id="PF14943">
    <property type="entry name" value="MRP-S26"/>
    <property type="match status" value="1"/>
</dbReference>
<evidence type="ECO:0000313" key="2">
    <source>
        <dbReference type="EMBL" id="PXF40191.1"/>
    </source>
</evidence>
<evidence type="ECO:0000256" key="1">
    <source>
        <dbReference type="SAM" id="Coils"/>
    </source>
</evidence>
<dbReference type="AlphaFoldDB" id="A0A2V3IDR6"/>
<gene>
    <name evidence="2" type="ORF">BWQ96_10099</name>
</gene>
<evidence type="ECO:0000313" key="3">
    <source>
        <dbReference type="Proteomes" id="UP000247409"/>
    </source>
</evidence>
<accession>A0A2V3IDR6</accession>
<feature type="coiled-coil region" evidence="1">
    <location>
        <begin position="81"/>
        <end position="111"/>
    </location>
</feature>
<keyword evidence="3" id="KW-1185">Reference proteome</keyword>
<dbReference type="GO" id="GO:0005763">
    <property type="term" value="C:mitochondrial small ribosomal subunit"/>
    <property type="evidence" value="ECO:0007669"/>
    <property type="project" value="InterPro"/>
</dbReference>
<name>A0A2V3IDR6_9FLOR</name>
<keyword evidence="1" id="KW-0175">Coiled coil</keyword>
<comment type="caution">
    <text evidence="2">The sequence shown here is derived from an EMBL/GenBank/DDBJ whole genome shotgun (WGS) entry which is preliminary data.</text>
</comment>
<dbReference type="OrthoDB" id="10471908at2759"/>